<keyword evidence="3" id="KW-1185">Reference proteome</keyword>
<protein>
    <submittedName>
        <fullName evidence="2">Uncharacterized protein</fullName>
    </submittedName>
</protein>
<comment type="caution">
    <text evidence="2">The sequence shown here is derived from an EMBL/GenBank/DDBJ whole genome shotgun (WGS) entry which is preliminary data.</text>
</comment>
<feature type="transmembrane region" description="Helical" evidence="1">
    <location>
        <begin position="82"/>
        <end position="106"/>
    </location>
</feature>
<name>A0A8J2L7C4_9HEXA</name>
<dbReference type="AlphaFoldDB" id="A0A8J2L7C4"/>
<feature type="transmembrane region" description="Helical" evidence="1">
    <location>
        <begin position="12"/>
        <end position="30"/>
    </location>
</feature>
<gene>
    <name evidence="2" type="ORF">AFUS01_LOCUS27641</name>
</gene>
<evidence type="ECO:0000313" key="2">
    <source>
        <dbReference type="EMBL" id="CAG7817053.1"/>
    </source>
</evidence>
<keyword evidence="1" id="KW-0812">Transmembrane</keyword>
<reference evidence="2" key="1">
    <citation type="submission" date="2021-06" db="EMBL/GenBank/DDBJ databases">
        <authorList>
            <person name="Hodson N. C."/>
            <person name="Mongue J. A."/>
            <person name="Jaron S. K."/>
        </authorList>
    </citation>
    <scope>NUCLEOTIDE SEQUENCE</scope>
</reference>
<evidence type="ECO:0000256" key="1">
    <source>
        <dbReference type="SAM" id="Phobius"/>
    </source>
</evidence>
<dbReference type="EMBL" id="CAJVCH010385435">
    <property type="protein sequence ID" value="CAG7817053.1"/>
    <property type="molecule type" value="Genomic_DNA"/>
</dbReference>
<accession>A0A8J2L7C4</accession>
<keyword evidence="1" id="KW-0472">Membrane</keyword>
<sequence length="216" mass="25018">MRSGRNYFYRRYMLLTVLAVVATSSIAMSLKEGKRNRIGVSPVPELGTQKKGSSNKEVFKFMDKIDWDNEDQIRHILEIANYLIYGIPIAWFLQYIIIYAYSYFVVYTTSWIFKELNRGGDLNNPVIYHKNDLMDPLQAPEFQQFIQGFLSVANSPNNNIPHENKNEIKPVYAAQNYYQVAITSTPIPYLLSQLNGPEHGREEPTYQLYGRSLLKS</sequence>
<dbReference type="Proteomes" id="UP000708208">
    <property type="component" value="Unassembled WGS sequence"/>
</dbReference>
<organism evidence="2 3">
    <name type="scientific">Allacma fusca</name>
    <dbReference type="NCBI Taxonomy" id="39272"/>
    <lineage>
        <taxon>Eukaryota</taxon>
        <taxon>Metazoa</taxon>
        <taxon>Ecdysozoa</taxon>
        <taxon>Arthropoda</taxon>
        <taxon>Hexapoda</taxon>
        <taxon>Collembola</taxon>
        <taxon>Symphypleona</taxon>
        <taxon>Sminthuridae</taxon>
        <taxon>Allacma</taxon>
    </lineage>
</organism>
<keyword evidence="1" id="KW-1133">Transmembrane helix</keyword>
<evidence type="ECO:0000313" key="3">
    <source>
        <dbReference type="Proteomes" id="UP000708208"/>
    </source>
</evidence>
<proteinExistence type="predicted"/>